<dbReference type="EMBL" id="JAOG01000001">
    <property type="protein sequence ID" value="EUA59630.1"/>
    <property type="molecule type" value="Genomic_DNA"/>
</dbReference>
<dbReference type="PATRIC" id="fig|1299331.3.peg.2706"/>
<comment type="caution">
    <text evidence="2">The sequence shown here is derived from an EMBL/GenBank/DDBJ whole genome shotgun (WGS) entry which is preliminary data.</text>
</comment>
<keyword evidence="1" id="KW-0472">Membrane</keyword>
<dbReference type="Proteomes" id="UP000020825">
    <property type="component" value="Unassembled WGS sequence"/>
</dbReference>
<proteinExistence type="predicted"/>
<keyword evidence="1" id="KW-1133">Transmembrane helix</keyword>
<evidence type="ECO:0000256" key="1">
    <source>
        <dbReference type="SAM" id="Phobius"/>
    </source>
</evidence>
<gene>
    <name evidence="2" type="ORF">I550_2778</name>
</gene>
<protein>
    <submittedName>
        <fullName evidence="2">Uncharacterized protein</fullName>
    </submittedName>
</protein>
<evidence type="ECO:0000313" key="2">
    <source>
        <dbReference type="EMBL" id="EUA59630.1"/>
    </source>
</evidence>
<feature type="transmembrane region" description="Helical" evidence="1">
    <location>
        <begin position="20"/>
        <end position="39"/>
    </location>
</feature>
<organism evidence="2 3">
    <name type="scientific">Mycobacterium intracellulare 1956</name>
    <dbReference type="NCBI Taxonomy" id="1299331"/>
    <lineage>
        <taxon>Bacteria</taxon>
        <taxon>Bacillati</taxon>
        <taxon>Actinomycetota</taxon>
        <taxon>Actinomycetes</taxon>
        <taxon>Mycobacteriales</taxon>
        <taxon>Mycobacteriaceae</taxon>
        <taxon>Mycobacterium</taxon>
        <taxon>Mycobacterium avium complex (MAC)</taxon>
    </lineage>
</organism>
<keyword evidence="1" id="KW-0812">Transmembrane</keyword>
<accession>X8CWL5</accession>
<reference evidence="2 3" key="1">
    <citation type="submission" date="2013-12" db="EMBL/GenBank/DDBJ databases">
        <authorList>
            <person name="Zelazny A."/>
            <person name="Olivier K."/>
            <person name="Holland S."/>
            <person name="Lenaerts A."/>
            <person name="Ordway D."/>
            <person name="DeGroote M.A."/>
            <person name="Parker T."/>
            <person name="Sizemore C."/>
            <person name="Tallon L.J."/>
            <person name="Sadzewicz L.K."/>
            <person name="Sengamalay N."/>
            <person name="Fraser C.M."/>
            <person name="Hine E."/>
            <person name="Shefchek K.A."/>
            <person name="Das S.P."/>
            <person name="Tettelin H."/>
        </authorList>
    </citation>
    <scope>NUCLEOTIDE SEQUENCE [LARGE SCALE GENOMIC DNA]</scope>
    <source>
        <strain evidence="2 3">1956</strain>
    </source>
</reference>
<sequence length="63" mass="6522">MGWLVPLDPGAAIVCKIFDVSVAVELLVALVTAAVWLAVPDSLVIFGGSLKGVCLVAEDDWPA</sequence>
<dbReference type="AlphaFoldDB" id="X8CWL5"/>
<name>X8CWL5_MYCIT</name>
<evidence type="ECO:0000313" key="3">
    <source>
        <dbReference type="Proteomes" id="UP000020825"/>
    </source>
</evidence>